<sequence>MILLDPNNKQYENTSIKPSTTLGAGVSFAAVIMEKADFEQLLSATPERCIDMLQNLRVRLKA</sequence>
<reference evidence="1 2" key="1">
    <citation type="journal article" date="2008" name="ISME J.">
        <title>Comparative genomics of two ecotypes of the marine planktonic copiotroph Alteromonas macleodii suggests alternative lifestyles associated with different kinds of particulate organic matter.</title>
        <authorList>
            <person name="Ivars-Martinez E."/>
            <person name="Martin-Cuadrado A.B."/>
            <person name="D'Auria G."/>
            <person name="Mira A."/>
            <person name="Ferriera S."/>
            <person name="Johnson J."/>
            <person name="Friedman R."/>
            <person name="Rodriguez-Valera F."/>
        </authorList>
    </citation>
    <scope>NUCLEOTIDE SEQUENCE [LARGE SCALE GENOMIC DNA]</scope>
    <source>
        <strain evidence="2">DSM 17117 / CIP 110805 / LMG 28347 / Deep ecotype</strain>
    </source>
</reference>
<organism evidence="1 2">
    <name type="scientific">Alteromonas mediterranea (strain DSM 17117 / CIP 110805 / LMG 28347 / Deep ecotype)</name>
    <dbReference type="NCBI Taxonomy" id="1774373"/>
    <lineage>
        <taxon>Bacteria</taxon>
        <taxon>Pseudomonadati</taxon>
        <taxon>Pseudomonadota</taxon>
        <taxon>Gammaproteobacteria</taxon>
        <taxon>Alteromonadales</taxon>
        <taxon>Alteromonadaceae</taxon>
        <taxon>Alteromonas/Salinimonas group</taxon>
        <taxon>Alteromonas</taxon>
    </lineage>
</organism>
<name>F2GCA2_ALTMD</name>
<proteinExistence type="predicted"/>
<dbReference type="AlphaFoldDB" id="F2GCA2"/>
<evidence type="ECO:0000313" key="1">
    <source>
        <dbReference type="EMBL" id="AEA99058.1"/>
    </source>
</evidence>
<dbReference type="KEGG" id="amc:MADE_1014620"/>
<keyword evidence="2" id="KW-1185">Reference proteome</keyword>
<dbReference type="Proteomes" id="UP000001870">
    <property type="component" value="Chromosome"/>
</dbReference>
<gene>
    <name evidence="1" type="ordered locus">MADE_1014620</name>
</gene>
<reference evidence="1 2" key="2">
    <citation type="journal article" date="2015" name="Antonie Van Leeuwenhoek">
        <title>Ecophysiological diversity of a novel member of the genus Alteromonas, and description of Alteromonas mediterranea sp. nov.</title>
        <authorList>
            <person name="Ivanova E.P."/>
            <person name="Lopez-Perez M."/>
            <person name="Zabalos M."/>
            <person name="Nguyen S.H."/>
            <person name="Webb H.K."/>
            <person name="Ryan J."/>
            <person name="Lagutin K."/>
            <person name="Vyssotski M."/>
            <person name="Crawford R.J."/>
            <person name="Rodriguez-Valera F."/>
        </authorList>
    </citation>
    <scope>NUCLEOTIDE SEQUENCE [LARGE SCALE GENOMIC DNA]</scope>
    <source>
        <strain evidence="2">DSM 17117 / CIP 110805 / LMG 28347 / Deep ecotype</strain>
    </source>
</reference>
<dbReference type="HOGENOM" id="CLU_2893950_0_0_6"/>
<dbReference type="EMBL" id="CP001103">
    <property type="protein sequence ID" value="AEA99058.1"/>
    <property type="molecule type" value="Genomic_DNA"/>
</dbReference>
<dbReference type="RefSeq" id="WP_012519350.1">
    <property type="nucleotide sequence ID" value="NC_011138.3"/>
</dbReference>
<accession>F2GCA2</accession>
<evidence type="ECO:0000313" key="2">
    <source>
        <dbReference type="Proteomes" id="UP000001870"/>
    </source>
</evidence>
<protein>
    <submittedName>
        <fullName evidence="1">Uncharacterized protein</fullName>
    </submittedName>
</protein>